<accession>A0A8T0U327</accession>
<reference evidence="1" key="1">
    <citation type="submission" date="2020-05" db="EMBL/GenBank/DDBJ databases">
        <title>WGS assembly of Panicum virgatum.</title>
        <authorList>
            <person name="Lovell J.T."/>
            <person name="Jenkins J."/>
            <person name="Shu S."/>
            <person name="Juenger T.E."/>
            <person name="Schmutz J."/>
        </authorList>
    </citation>
    <scope>NUCLEOTIDE SEQUENCE</scope>
    <source>
        <strain evidence="1">AP13</strain>
    </source>
</reference>
<sequence>MIWHWLEGKREDLAPFSSPRGNLPAREAGDLLHHGTSRVSSIYKSRPTSSPICGRSHCLFVRRLGDAPALLLLLLVGATERPSSSCSWKHSCGDAGAERDACNDDEEGRRCTATAQPRPCAISCSAVRRQVSEQQRAMVPWMAPSRWSRNRLQGRVLEPGLLWLMQVFCI</sequence>
<proteinExistence type="predicted"/>
<evidence type="ECO:0000313" key="2">
    <source>
        <dbReference type="Proteomes" id="UP000823388"/>
    </source>
</evidence>
<keyword evidence="2" id="KW-1185">Reference proteome</keyword>
<name>A0A8T0U327_PANVG</name>
<evidence type="ECO:0000313" key="1">
    <source>
        <dbReference type="EMBL" id="KAG2616717.1"/>
    </source>
</evidence>
<organism evidence="1 2">
    <name type="scientific">Panicum virgatum</name>
    <name type="common">Blackwell switchgrass</name>
    <dbReference type="NCBI Taxonomy" id="38727"/>
    <lineage>
        <taxon>Eukaryota</taxon>
        <taxon>Viridiplantae</taxon>
        <taxon>Streptophyta</taxon>
        <taxon>Embryophyta</taxon>
        <taxon>Tracheophyta</taxon>
        <taxon>Spermatophyta</taxon>
        <taxon>Magnoliopsida</taxon>
        <taxon>Liliopsida</taxon>
        <taxon>Poales</taxon>
        <taxon>Poaceae</taxon>
        <taxon>PACMAD clade</taxon>
        <taxon>Panicoideae</taxon>
        <taxon>Panicodae</taxon>
        <taxon>Paniceae</taxon>
        <taxon>Panicinae</taxon>
        <taxon>Panicum</taxon>
        <taxon>Panicum sect. Hiantes</taxon>
    </lineage>
</organism>
<dbReference type="Proteomes" id="UP000823388">
    <property type="component" value="Chromosome 3N"/>
</dbReference>
<comment type="caution">
    <text evidence="1">The sequence shown here is derived from an EMBL/GenBank/DDBJ whole genome shotgun (WGS) entry which is preliminary data.</text>
</comment>
<protein>
    <submittedName>
        <fullName evidence="1">Uncharacterized protein</fullName>
    </submittedName>
</protein>
<dbReference type="EMBL" id="CM029042">
    <property type="protein sequence ID" value="KAG2616717.1"/>
    <property type="molecule type" value="Genomic_DNA"/>
</dbReference>
<dbReference type="AlphaFoldDB" id="A0A8T0U327"/>
<dbReference type="EMBL" id="CM029042">
    <property type="protein sequence ID" value="KAG2616718.1"/>
    <property type="molecule type" value="Genomic_DNA"/>
</dbReference>
<gene>
    <name evidence="1" type="ORF">PVAP13_3NG249683</name>
</gene>